<dbReference type="Pfam" id="PF00873">
    <property type="entry name" value="ACR_tran"/>
    <property type="match status" value="2"/>
</dbReference>
<feature type="transmembrane region" description="Helical" evidence="2">
    <location>
        <begin position="1006"/>
        <end position="1025"/>
    </location>
</feature>
<dbReference type="SUPFAM" id="SSF82866">
    <property type="entry name" value="Multidrug efflux transporter AcrB transmembrane domain"/>
    <property type="match status" value="2"/>
</dbReference>
<evidence type="ECO:0000256" key="1">
    <source>
        <dbReference type="SAM" id="MobiDB-lite"/>
    </source>
</evidence>
<dbReference type="PRINTS" id="PR00702">
    <property type="entry name" value="ACRIFLAVINRP"/>
</dbReference>
<proteinExistence type="predicted"/>
<evidence type="ECO:0000313" key="3">
    <source>
        <dbReference type="EMBL" id="AMX82485.1"/>
    </source>
</evidence>
<evidence type="ECO:0000256" key="2">
    <source>
        <dbReference type="SAM" id="Phobius"/>
    </source>
</evidence>
<organism evidence="3 4">
    <name type="scientific">Geobacillus subterraneus</name>
    <dbReference type="NCBI Taxonomy" id="129338"/>
    <lineage>
        <taxon>Bacteria</taxon>
        <taxon>Bacillati</taxon>
        <taxon>Bacillota</taxon>
        <taxon>Bacilli</taxon>
        <taxon>Bacillales</taxon>
        <taxon>Anoxybacillaceae</taxon>
        <taxon>Geobacillus</taxon>
    </lineage>
</organism>
<dbReference type="Gene3D" id="3.30.70.1440">
    <property type="entry name" value="Multidrug efflux transporter AcrB pore domain"/>
    <property type="match status" value="1"/>
</dbReference>
<feature type="transmembrane region" description="Helical" evidence="2">
    <location>
        <begin position="492"/>
        <end position="512"/>
    </location>
</feature>
<dbReference type="Proteomes" id="UP000076226">
    <property type="component" value="Chromosome"/>
</dbReference>
<dbReference type="InterPro" id="IPR001036">
    <property type="entry name" value="Acrflvin-R"/>
</dbReference>
<evidence type="ECO:0000313" key="4">
    <source>
        <dbReference type="Proteomes" id="UP000076226"/>
    </source>
</evidence>
<dbReference type="Gene3D" id="3.30.70.1320">
    <property type="entry name" value="Multidrug efflux transporter AcrB pore domain like"/>
    <property type="match status" value="2"/>
</dbReference>
<dbReference type="PANTHER" id="PTHR32063">
    <property type="match status" value="1"/>
</dbReference>
<feature type="transmembrane region" description="Helical" evidence="2">
    <location>
        <begin position="417"/>
        <end position="435"/>
    </location>
</feature>
<gene>
    <name evidence="3" type="ORF">GS3922_01595</name>
</gene>
<keyword evidence="2" id="KW-0472">Membrane</keyword>
<dbReference type="Gene3D" id="1.20.1640.10">
    <property type="entry name" value="Multidrug efflux transporter AcrB transmembrane domain"/>
    <property type="match status" value="3"/>
</dbReference>
<dbReference type="InterPro" id="IPR027463">
    <property type="entry name" value="AcrB_DN_DC_subdom"/>
</dbReference>
<feature type="transmembrane region" description="Helical" evidence="2">
    <location>
        <begin position="585"/>
        <end position="607"/>
    </location>
</feature>
<feature type="region of interest" description="Disordered" evidence="1">
    <location>
        <begin position="272"/>
        <end position="299"/>
    </location>
</feature>
<dbReference type="RefSeq" id="WP_063164897.1">
    <property type="nucleotide sequence ID" value="NZ_CP014342.1"/>
</dbReference>
<dbReference type="SUPFAM" id="SSF82714">
    <property type="entry name" value="Multidrug efflux transporter AcrB TolC docking domain, DN and DC subdomains"/>
    <property type="match status" value="2"/>
</dbReference>
<reference evidence="3 4" key="1">
    <citation type="submission" date="2016-02" db="EMBL/GenBank/DDBJ databases">
        <title>Complete genome sequence of Geobacillus subterraneus KCTC 3922T.</title>
        <authorList>
            <person name="Lee D.-W."/>
            <person name="Lee Y.-J."/>
            <person name="Lee S.-J."/>
            <person name="Park G.-S."/>
            <person name="Lee S.-J."/>
            <person name="Shin J.-H."/>
        </authorList>
    </citation>
    <scope>NUCLEOTIDE SEQUENCE [LARGE SCALE GENOMIC DNA]</scope>
    <source>
        <strain evidence="3 4">KCTC 3922</strain>
    </source>
</reference>
<dbReference type="PANTHER" id="PTHR32063:SF0">
    <property type="entry name" value="SWARMING MOTILITY PROTEIN SWRC"/>
    <property type="match status" value="1"/>
</dbReference>
<keyword evidence="4" id="KW-1185">Reference proteome</keyword>
<feature type="transmembrane region" description="Helical" evidence="2">
    <location>
        <begin position="13"/>
        <end position="31"/>
    </location>
</feature>
<protein>
    <submittedName>
        <fullName evidence="3">Swarming motility protein SwrC</fullName>
    </submittedName>
</protein>
<sequence length="1075" mass="115583">MRKVIQFSLNNQLAVWILTIIVTVAGLYSGMNMKLETIPNINVPFISVSTVYPGATPEEVAKKVTEPIEQRVEHLDGVAVVRSSSFQHASFVQIEYEFDKDMEKAQNEVKEALSHLKLPDGAQEPDVSRISFSAFPVISVSITHPNVSLAELTETVERHVVPELEGIDGVDSVEVAGQQTQEVTIRFDEQKLRQYGLTEQSVINVIQASAVSLPLGLYTFGDAEKSVVIDGRIVTVDDLKALRIPIAPATGAEQSAMTGGGGMGAAGHMQGMTAGQGATSQTQGAASGRQGQMTGGAGNGAFGQAGGSVAIPSVPLRELAEVEVVAKAESISRTNGEPSIGVQIVKAQDANTVTVVNAVKEKIKDLEKRYDGLRIITVFDQGKPIEDSVNTMVDKAVFGALFAVAVIFLFLRNVRTTLISIVSIPLSLLMAILLLHEMDITLNLMTLGAMTVAIGRVIDDSIVVVENIYRRMTLPDEPLTGKELIVSATKEMFIPIASSTIVTVAVFLPLGLVKGMVGELFLPFALTIVFALLASLIVAVTVVPALAHWLFGNGVAAKRARAKERKSILASWYKTVLRWSLDHKLIVSGAAVLLLVASLFLVPYVGVSFLPSDEQKMIVATYSPAPGQTVDQVERIAKEVEAFFKKREGVKNIQLSVGGDNPMNPGQDNAALFYVEYDPDVENFAEEKEKVMKALGERGDKGEWQSQDVSGTGASNVIELNVYGDRMEEIEPIVENVADILRDHDELTNVKTSMSARFEEYALVADQKKLSEFGLTAAQIAAALSENGERQAIATVKQDGEDLNVYIAAEKEQYDDIRDLMKKTIVSPLGIQVPIEDVAELKKGHTYSEIQRYDGRVYASVSAEVKTKDVAAVSADVQKAIDKLRVPSNVDIHMGGVTEDIEEAFTQLGLAMLAAVAIVYFVLVVTFGGGLAPFAILFSLPFTVIGALLALFIADETISISALIGMLMLIGIVVTNAIVLIDRVIHKERDGLSTREALLEAAGTRLRPILMTAIATVGALLPLAFGMEGGALISKGLGVTVIGGLTSSTLLTLIIVPIVYETLMKWKKKGASRSE</sequence>
<feature type="transmembrane region" description="Helical" evidence="2">
    <location>
        <begin position="524"/>
        <end position="551"/>
    </location>
</feature>
<dbReference type="Gene3D" id="3.30.2090.10">
    <property type="entry name" value="Multidrug efflux transporter AcrB TolC docking domain, DN and DC subdomains"/>
    <property type="match status" value="3"/>
</dbReference>
<feature type="transmembrane region" description="Helical" evidence="2">
    <location>
        <begin position="392"/>
        <end position="411"/>
    </location>
</feature>
<keyword evidence="2" id="KW-0812">Transmembrane</keyword>
<dbReference type="EMBL" id="CP014342">
    <property type="protein sequence ID" value="AMX82485.1"/>
    <property type="molecule type" value="Genomic_DNA"/>
</dbReference>
<feature type="transmembrane region" description="Helical" evidence="2">
    <location>
        <begin position="960"/>
        <end position="985"/>
    </location>
</feature>
<feature type="transmembrane region" description="Helical" evidence="2">
    <location>
        <begin position="908"/>
        <end position="927"/>
    </location>
</feature>
<keyword evidence="2" id="KW-1133">Transmembrane helix</keyword>
<dbReference type="Gene3D" id="3.30.70.1430">
    <property type="entry name" value="Multidrug efflux transporter AcrB pore domain"/>
    <property type="match status" value="2"/>
</dbReference>
<feature type="transmembrane region" description="Helical" evidence="2">
    <location>
        <begin position="1037"/>
        <end position="1060"/>
    </location>
</feature>
<name>A0ABN4ND73_9BACL</name>
<accession>A0ABN4ND73</accession>
<dbReference type="SUPFAM" id="SSF82693">
    <property type="entry name" value="Multidrug efflux transporter AcrB pore domain, PN1, PN2, PC1 and PC2 subdomains"/>
    <property type="match status" value="2"/>
</dbReference>